<proteinExistence type="predicted"/>
<dbReference type="KEGG" id="pmet:G4Y79_01200"/>
<dbReference type="Proteomes" id="UP000594468">
    <property type="component" value="Chromosome"/>
</dbReference>
<keyword evidence="3" id="KW-1185">Reference proteome</keyword>
<organism evidence="2 3">
    <name type="scientific">Phototrophicus methaneseepsis</name>
    <dbReference type="NCBI Taxonomy" id="2710758"/>
    <lineage>
        <taxon>Bacteria</taxon>
        <taxon>Bacillati</taxon>
        <taxon>Chloroflexota</taxon>
        <taxon>Candidatus Thermofontia</taxon>
        <taxon>Phototrophicales</taxon>
        <taxon>Phototrophicaceae</taxon>
        <taxon>Phototrophicus</taxon>
    </lineage>
</organism>
<accession>A0A7S8E9V3</accession>
<sequence length="110" mass="12448">MKILIDECLPRKLKHTLGEHDVMTVPEAGWSGKKNGELLRLMIGVFDVFITIDNNLEYQQQLADQPVSFVVLSAQNNKFETLLPLMSDVNEALEIIQHGQVIKISEQSDE</sequence>
<dbReference type="AlphaFoldDB" id="A0A7S8E9V3"/>
<evidence type="ECO:0000313" key="2">
    <source>
        <dbReference type="EMBL" id="QPC83021.1"/>
    </source>
</evidence>
<name>A0A7S8E9V3_9CHLR</name>
<dbReference type="InterPro" id="IPR041049">
    <property type="entry name" value="DUF5615"/>
</dbReference>
<evidence type="ECO:0000313" key="3">
    <source>
        <dbReference type="Proteomes" id="UP000594468"/>
    </source>
</evidence>
<evidence type="ECO:0000259" key="1">
    <source>
        <dbReference type="Pfam" id="PF18480"/>
    </source>
</evidence>
<protein>
    <submittedName>
        <fullName evidence="2">DUF5615 family PIN-like protein</fullName>
    </submittedName>
</protein>
<dbReference type="RefSeq" id="WP_195171090.1">
    <property type="nucleotide sequence ID" value="NZ_CP062983.1"/>
</dbReference>
<reference evidence="2 3" key="1">
    <citation type="submission" date="2020-02" db="EMBL/GenBank/DDBJ databases">
        <authorList>
            <person name="Zheng R.K."/>
            <person name="Sun C.M."/>
        </authorList>
    </citation>
    <scope>NUCLEOTIDE SEQUENCE [LARGE SCALE GENOMIC DNA]</scope>
    <source>
        <strain evidence="3">rifampicinis</strain>
    </source>
</reference>
<dbReference type="Pfam" id="PF18480">
    <property type="entry name" value="DUF5615"/>
    <property type="match status" value="1"/>
</dbReference>
<feature type="domain" description="DUF5615" evidence="1">
    <location>
        <begin position="1"/>
        <end position="104"/>
    </location>
</feature>
<dbReference type="EMBL" id="CP062983">
    <property type="protein sequence ID" value="QPC83021.1"/>
    <property type="molecule type" value="Genomic_DNA"/>
</dbReference>
<gene>
    <name evidence="2" type="ORF">G4Y79_01200</name>
</gene>